<protein>
    <recommendedName>
        <fullName evidence="5">EfeO-type cupredoxin-like domain-containing protein</fullName>
    </recommendedName>
</protein>
<feature type="region of interest" description="Disordered" evidence="1">
    <location>
        <begin position="133"/>
        <end position="161"/>
    </location>
</feature>
<dbReference type="InterPro" id="IPR008972">
    <property type="entry name" value="Cupredoxin"/>
</dbReference>
<feature type="signal peptide" evidence="2">
    <location>
        <begin position="1"/>
        <end position="29"/>
    </location>
</feature>
<sequence length="161" mass="16134">MAVHCIGYPHRARAGMKFLALIVLTAATACSNGSTPAPTGSPSPSAKPATTITVTMKEYSLALSPARAAAGTVTFVVRNAGSLAHALVVAGPGVSDAHTSTVSPGGQARLKVTLRAGSYELWCPIDKHKELGMDTHLQAGGNSPSSPGPSSPAATSTSTGQ</sequence>
<proteinExistence type="predicted"/>
<evidence type="ECO:0000313" key="3">
    <source>
        <dbReference type="EMBL" id="GCB88812.1"/>
    </source>
</evidence>
<dbReference type="Proteomes" id="UP000288351">
    <property type="component" value="Unassembled WGS sequence"/>
</dbReference>
<dbReference type="Gene3D" id="2.60.40.420">
    <property type="entry name" value="Cupredoxins - blue copper proteins"/>
    <property type="match status" value="1"/>
</dbReference>
<gene>
    <name evidence="3" type="ORF">SALB_01485</name>
</gene>
<evidence type="ECO:0000313" key="4">
    <source>
        <dbReference type="Proteomes" id="UP000288351"/>
    </source>
</evidence>
<organism evidence="3 4">
    <name type="scientific">Streptomyces noursei</name>
    <name type="common">Streptomyces albulus</name>
    <dbReference type="NCBI Taxonomy" id="1971"/>
    <lineage>
        <taxon>Bacteria</taxon>
        <taxon>Bacillati</taxon>
        <taxon>Actinomycetota</taxon>
        <taxon>Actinomycetes</taxon>
        <taxon>Kitasatosporales</taxon>
        <taxon>Streptomycetaceae</taxon>
        <taxon>Streptomyces</taxon>
    </lineage>
</organism>
<evidence type="ECO:0008006" key="5">
    <source>
        <dbReference type="Google" id="ProtNLM"/>
    </source>
</evidence>
<keyword evidence="2" id="KW-0732">Signal</keyword>
<comment type="caution">
    <text evidence="3">The sequence shown here is derived from an EMBL/GenBank/DDBJ whole genome shotgun (WGS) entry which is preliminary data.</text>
</comment>
<dbReference type="RefSeq" id="WP_020930450.1">
    <property type="nucleotide sequence ID" value="NZ_BHXC01000006.1"/>
</dbReference>
<feature type="compositionally biased region" description="Low complexity" evidence="1">
    <location>
        <begin position="151"/>
        <end position="161"/>
    </location>
</feature>
<dbReference type="AlphaFoldDB" id="A0A401QU41"/>
<evidence type="ECO:0000256" key="2">
    <source>
        <dbReference type="SAM" id="SignalP"/>
    </source>
</evidence>
<reference evidence="3 4" key="1">
    <citation type="journal article" date="2019" name="Microbiol. Resour. Announc.">
        <title>Draft Genome Sequence of the Most Traditional epsilon-Poly-l-Lysine Producer, Streptomyces albulus NBRC14147.</title>
        <authorList>
            <person name="Yamanaka K."/>
            <person name="Hamano Y."/>
        </authorList>
    </citation>
    <scope>NUCLEOTIDE SEQUENCE [LARGE SCALE GENOMIC DNA]</scope>
    <source>
        <strain evidence="3 4">NBRC 14147</strain>
    </source>
</reference>
<name>A0A401QU41_STRNR</name>
<dbReference type="EMBL" id="BHXC01000006">
    <property type="protein sequence ID" value="GCB88812.1"/>
    <property type="molecule type" value="Genomic_DNA"/>
</dbReference>
<dbReference type="SUPFAM" id="SSF49503">
    <property type="entry name" value="Cupredoxins"/>
    <property type="match status" value="1"/>
</dbReference>
<evidence type="ECO:0000256" key="1">
    <source>
        <dbReference type="SAM" id="MobiDB-lite"/>
    </source>
</evidence>
<accession>A0A401QU41</accession>
<feature type="chain" id="PRO_5019364321" description="EfeO-type cupredoxin-like domain-containing protein" evidence="2">
    <location>
        <begin position="30"/>
        <end position="161"/>
    </location>
</feature>